<feature type="domain" description="Bacterial repeat" evidence="1">
    <location>
        <begin position="80"/>
        <end position="144"/>
    </location>
</feature>
<name>A0A3E4WH37_9BACT</name>
<dbReference type="Pfam" id="PF18998">
    <property type="entry name" value="Flg_new_2"/>
    <property type="match status" value="1"/>
</dbReference>
<organism evidence="2 3">
    <name type="scientific">Phocaeicola plebeius</name>
    <dbReference type="NCBI Taxonomy" id="310297"/>
    <lineage>
        <taxon>Bacteria</taxon>
        <taxon>Pseudomonadati</taxon>
        <taxon>Bacteroidota</taxon>
        <taxon>Bacteroidia</taxon>
        <taxon>Bacteroidales</taxon>
        <taxon>Bacteroidaceae</taxon>
        <taxon>Phocaeicola</taxon>
    </lineage>
</organism>
<evidence type="ECO:0000259" key="1">
    <source>
        <dbReference type="Pfam" id="PF18998"/>
    </source>
</evidence>
<protein>
    <recommendedName>
        <fullName evidence="1">Bacterial repeat domain-containing protein</fullName>
    </recommendedName>
</protein>
<gene>
    <name evidence="2" type="ORF">DXC17_04390</name>
</gene>
<proteinExistence type="predicted"/>
<reference evidence="2 3" key="1">
    <citation type="submission" date="2018-08" db="EMBL/GenBank/DDBJ databases">
        <title>A genome reference for cultivated species of the human gut microbiota.</title>
        <authorList>
            <person name="Zou Y."/>
            <person name="Xue W."/>
            <person name="Luo G."/>
        </authorList>
    </citation>
    <scope>NUCLEOTIDE SEQUENCE [LARGE SCALE GENOMIC DNA]</scope>
    <source>
        <strain evidence="2 3">OM08-14</strain>
    </source>
</reference>
<evidence type="ECO:0000313" key="3">
    <source>
        <dbReference type="Proteomes" id="UP000260780"/>
    </source>
</evidence>
<comment type="caution">
    <text evidence="2">The sequence shown here is derived from an EMBL/GenBank/DDBJ whole genome shotgun (WGS) entry which is preliminary data.</text>
</comment>
<dbReference type="AlphaFoldDB" id="A0A3E4WH37"/>
<dbReference type="Proteomes" id="UP000260780">
    <property type="component" value="Unassembled WGS sequence"/>
</dbReference>
<accession>A0A3E4WH37</accession>
<dbReference type="InterPro" id="IPR044060">
    <property type="entry name" value="Bacterial_rp_domain"/>
</dbReference>
<dbReference type="RefSeq" id="WP_117747473.1">
    <property type="nucleotide sequence ID" value="NZ_QSTF01000007.1"/>
</dbReference>
<evidence type="ECO:0000313" key="2">
    <source>
        <dbReference type="EMBL" id="RGM41558.1"/>
    </source>
</evidence>
<dbReference type="EMBL" id="QSTF01000007">
    <property type="protein sequence ID" value="RGM41558.1"/>
    <property type="molecule type" value="Genomic_DNA"/>
</dbReference>
<sequence>MFAWVHSRNDYGKTKVSTQYLIDNNSMLAAYKTDDAFTKACKSYGSSADVFLTPDDNGSVAPVAPAVPDVLPTDGKFEVKLIANPSIGGSVTGAGRCPAGQSVEISASPAEGYQFNRWSDGNTNASRSITLNSNTTLTAYFKSDSDTGDQNPSGSLEG</sequence>